<sequence>MTINWDNVPPDLVPQTCPCWAVRGFVCQAKRNGGPLPKCQGKDNYTKCPQFAAWFFYKVSEHVAKAAFEARDVIRDHNRTHAEKNANYDDIDPDEPQPGDFYEV</sequence>
<dbReference type="AlphaFoldDB" id="X1IWN6"/>
<gene>
    <name evidence="2" type="ORF">S03H2_56192</name>
</gene>
<accession>X1IWN6</accession>
<feature type="region of interest" description="Disordered" evidence="1">
    <location>
        <begin position="80"/>
        <end position="104"/>
    </location>
</feature>
<comment type="caution">
    <text evidence="2">The sequence shown here is derived from an EMBL/GenBank/DDBJ whole genome shotgun (WGS) entry which is preliminary data.</text>
</comment>
<feature type="compositionally biased region" description="Acidic residues" evidence="1">
    <location>
        <begin position="89"/>
        <end position="104"/>
    </location>
</feature>
<evidence type="ECO:0000256" key="1">
    <source>
        <dbReference type="SAM" id="MobiDB-lite"/>
    </source>
</evidence>
<proteinExistence type="predicted"/>
<reference evidence="2" key="1">
    <citation type="journal article" date="2014" name="Front. Microbiol.">
        <title>High frequency of phylogenetically diverse reductive dehalogenase-homologous genes in deep subseafloor sedimentary metagenomes.</title>
        <authorList>
            <person name="Kawai M."/>
            <person name="Futagami T."/>
            <person name="Toyoda A."/>
            <person name="Takaki Y."/>
            <person name="Nishi S."/>
            <person name="Hori S."/>
            <person name="Arai W."/>
            <person name="Tsubouchi T."/>
            <person name="Morono Y."/>
            <person name="Uchiyama I."/>
            <person name="Ito T."/>
            <person name="Fujiyama A."/>
            <person name="Inagaki F."/>
            <person name="Takami H."/>
        </authorList>
    </citation>
    <scope>NUCLEOTIDE SEQUENCE</scope>
    <source>
        <strain evidence="2">Expedition CK06-06</strain>
    </source>
</reference>
<protein>
    <submittedName>
        <fullName evidence="2">Uncharacterized protein</fullName>
    </submittedName>
</protein>
<dbReference type="EMBL" id="BARU01035937">
    <property type="protein sequence ID" value="GAH86137.1"/>
    <property type="molecule type" value="Genomic_DNA"/>
</dbReference>
<name>X1IWN6_9ZZZZ</name>
<organism evidence="2">
    <name type="scientific">marine sediment metagenome</name>
    <dbReference type="NCBI Taxonomy" id="412755"/>
    <lineage>
        <taxon>unclassified sequences</taxon>
        <taxon>metagenomes</taxon>
        <taxon>ecological metagenomes</taxon>
    </lineage>
</organism>
<evidence type="ECO:0000313" key="2">
    <source>
        <dbReference type="EMBL" id="GAH86137.1"/>
    </source>
</evidence>